<evidence type="ECO:0000256" key="1">
    <source>
        <dbReference type="SAM" id="Phobius"/>
    </source>
</evidence>
<keyword evidence="3" id="KW-1185">Reference proteome</keyword>
<dbReference type="AlphaFoldDB" id="A0A3M7QVT4"/>
<comment type="caution">
    <text evidence="2">The sequence shown here is derived from an EMBL/GenBank/DDBJ whole genome shotgun (WGS) entry which is preliminary data.</text>
</comment>
<organism evidence="2 3">
    <name type="scientific">Brachionus plicatilis</name>
    <name type="common">Marine rotifer</name>
    <name type="synonym">Brachionus muelleri</name>
    <dbReference type="NCBI Taxonomy" id="10195"/>
    <lineage>
        <taxon>Eukaryota</taxon>
        <taxon>Metazoa</taxon>
        <taxon>Spiralia</taxon>
        <taxon>Gnathifera</taxon>
        <taxon>Rotifera</taxon>
        <taxon>Eurotatoria</taxon>
        <taxon>Monogononta</taxon>
        <taxon>Pseudotrocha</taxon>
        <taxon>Ploima</taxon>
        <taxon>Brachionidae</taxon>
        <taxon>Brachionus</taxon>
    </lineage>
</organism>
<keyword evidence="1" id="KW-0472">Membrane</keyword>
<protein>
    <submittedName>
        <fullName evidence="2">Uncharacterized protein</fullName>
    </submittedName>
</protein>
<reference evidence="2 3" key="1">
    <citation type="journal article" date="2018" name="Sci. Rep.">
        <title>Genomic signatures of local adaptation to the degree of environmental predictability in rotifers.</title>
        <authorList>
            <person name="Franch-Gras L."/>
            <person name="Hahn C."/>
            <person name="Garcia-Roger E.M."/>
            <person name="Carmona M.J."/>
            <person name="Serra M."/>
            <person name="Gomez A."/>
        </authorList>
    </citation>
    <scope>NUCLEOTIDE SEQUENCE [LARGE SCALE GENOMIC DNA]</scope>
    <source>
        <strain evidence="2">HYR1</strain>
    </source>
</reference>
<accession>A0A3M7QVT4</accession>
<dbReference type="EMBL" id="REGN01004943">
    <property type="protein sequence ID" value="RNA15462.1"/>
    <property type="molecule type" value="Genomic_DNA"/>
</dbReference>
<dbReference type="Proteomes" id="UP000276133">
    <property type="component" value="Unassembled WGS sequence"/>
</dbReference>
<gene>
    <name evidence="2" type="ORF">BpHYR1_039218</name>
</gene>
<feature type="transmembrane region" description="Helical" evidence="1">
    <location>
        <begin position="14"/>
        <end position="31"/>
    </location>
</feature>
<evidence type="ECO:0000313" key="3">
    <source>
        <dbReference type="Proteomes" id="UP000276133"/>
    </source>
</evidence>
<name>A0A3M7QVT4_BRAPC</name>
<proteinExistence type="predicted"/>
<feature type="transmembrane region" description="Helical" evidence="1">
    <location>
        <begin position="37"/>
        <end position="62"/>
    </location>
</feature>
<keyword evidence="1" id="KW-0812">Transmembrane</keyword>
<evidence type="ECO:0000313" key="2">
    <source>
        <dbReference type="EMBL" id="RNA15462.1"/>
    </source>
</evidence>
<sequence length="75" mass="8933">MIIYKIDNDKNNNLLKYIYFVIYLLIYHLTFGETFDVYLLLTSLSAFIGTITTQKCNTLIIVKIEYFIKLKKKKN</sequence>
<keyword evidence="1" id="KW-1133">Transmembrane helix</keyword>